<reference evidence="1 2" key="1">
    <citation type="submission" date="2024-01" db="EMBL/GenBank/DDBJ databases">
        <title>The genomes of 5 underutilized Papilionoideae crops provide insights into root nodulation and disease resistanc.</title>
        <authorList>
            <person name="Jiang F."/>
        </authorList>
    </citation>
    <scope>NUCLEOTIDE SEQUENCE [LARGE SCALE GENOMIC DNA]</scope>
    <source>
        <strain evidence="1">JINMINGXINNONG_FW02</strain>
        <tissue evidence="1">Leaves</tissue>
    </source>
</reference>
<evidence type="ECO:0000313" key="2">
    <source>
        <dbReference type="Proteomes" id="UP001374584"/>
    </source>
</evidence>
<protein>
    <recommendedName>
        <fullName evidence="3">SET domain-containing protein</fullName>
    </recommendedName>
</protein>
<name>A0AAN9N185_PHACN</name>
<dbReference type="PANTHER" id="PTHR47780">
    <property type="entry name" value="PROTEIN SET DOMAIN GROUP 41"/>
    <property type="match status" value="1"/>
</dbReference>
<dbReference type="Proteomes" id="UP001374584">
    <property type="component" value="Unassembled WGS sequence"/>
</dbReference>
<dbReference type="SUPFAM" id="SSF82199">
    <property type="entry name" value="SET domain"/>
    <property type="match status" value="1"/>
</dbReference>
<keyword evidence="2" id="KW-1185">Reference proteome</keyword>
<dbReference type="Gene3D" id="2.170.270.10">
    <property type="entry name" value="SET domain"/>
    <property type="match status" value="1"/>
</dbReference>
<evidence type="ECO:0008006" key="3">
    <source>
        <dbReference type="Google" id="ProtNLM"/>
    </source>
</evidence>
<proteinExistence type="predicted"/>
<sequence length="347" mass="38469">MTLRLLVPRQFDLGFLCRSDGLRLSLGHIGLDSLLSWVDVPATPSPSIPIPNPLFYCSAALSPLHHSSAETHLPSSAHSSHLRAALRLLRSHRPSPSPSLRLAGLISNRRILTSHPHNHVSERISLGATAMAEAIAKQRAVPNDDAVLEEATIALCAVITNAVEMGSGGVCVSSDEFDKEVLGYGPRLVVRSIKKIKKGEEVTVAYTDILQSKAMRQWELWSKYRFVCCCKRSSDLPLSYVDHALQEISAFSYDSTSSYSMFLKDMTDRRLSECNDDVISEYLLVGDPESCRDKLEKILTQGLNEQLEDIKEKSDSKFMLHPLNHHSLTAYATLASAYKELVNLCYS</sequence>
<dbReference type="AlphaFoldDB" id="A0AAN9N185"/>
<dbReference type="InterPro" id="IPR046341">
    <property type="entry name" value="SET_dom_sf"/>
</dbReference>
<accession>A0AAN9N185</accession>
<evidence type="ECO:0000313" key="1">
    <source>
        <dbReference type="EMBL" id="KAK7364482.1"/>
    </source>
</evidence>
<dbReference type="EMBL" id="JAYMYR010000005">
    <property type="protein sequence ID" value="KAK7364482.1"/>
    <property type="molecule type" value="Genomic_DNA"/>
</dbReference>
<gene>
    <name evidence="1" type="ORF">VNO80_13176</name>
</gene>
<dbReference type="PANTHER" id="PTHR47780:SF1">
    <property type="entry name" value="PROTEIN SET DOMAIN GROUP 41"/>
    <property type="match status" value="1"/>
</dbReference>
<comment type="caution">
    <text evidence="1">The sequence shown here is derived from an EMBL/GenBank/DDBJ whole genome shotgun (WGS) entry which is preliminary data.</text>
</comment>
<organism evidence="1 2">
    <name type="scientific">Phaseolus coccineus</name>
    <name type="common">Scarlet runner bean</name>
    <name type="synonym">Phaseolus multiflorus</name>
    <dbReference type="NCBI Taxonomy" id="3886"/>
    <lineage>
        <taxon>Eukaryota</taxon>
        <taxon>Viridiplantae</taxon>
        <taxon>Streptophyta</taxon>
        <taxon>Embryophyta</taxon>
        <taxon>Tracheophyta</taxon>
        <taxon>Spermatophyta</taxon>
        <taxon>Magnoliopsida</taxon>
        <taxon>eudicotyledons</taxon>
        <taxon>Gunneridae</taxon>
        <taxon>Pentapetalae</taxon>
        <taxon>rosids</taxon>
        <taxon>fabids</taxon>
        <taxon>Fabales</taxon>
        <taxon>Fabaceae</taxon>
        <taxon>Papilionoideae</taxon>
        <taxon>50 kb inversion clade</taxon>
        <taxon>NPAAA clade</taxon>
        <taxon>indigoferoid/millettioid clade</taxon>
        <taxon>Phaseoleae</taxon>
        <taxon>Phaseolus</taxon>
    </lineage>
</organism>